<evidence type="ECO:0000313" key="1">
    <source>
        <dbReference type="EMBL" id="CAE7220181.1"/>
    </source>
</evidence>
<dbReference type="Proteomes" id="UP000663827">
    <property type="component" value="Unassembled WGS sequence"/>
</dbReference>
<name>A0A8H3HT38_9AGAM</name>
<dbReference type="AlphaFoldDB" id="A0A8H3HT38"/>
<organism evidence="1 2">
    <name type="scientific">Rhizoctonia solani</name>
    <dbReference type="NCBI Taxonomy" id="456999"/>
    <lineage>
        <taxon>Eukaryota</taxon>
        <taxon>Fungi</taxon>
        <taxon>Dikarya</taxon>
        <taxon>Basidiomycota</taxon>
        <taxon>Agaricomycotina</taxon>
        <taxon>Agaricomycetes</taxon>
        <taxon>Cantharellales</taxon>
        <taxon>Ceratobasidiaceae</taxon>
        <taxon>Rhizoctonia</taxon>
    </lineage>
</organism>
<gene>
    <name evidence="1" type="ORF">RDB_LOCUS165806</name>
</gene>
<feature type="non-terminal residue" evidence="1">
    <location>
        <position position="1"/>
    </location>
</feature>
<reference evidence="1" key="1">
    <citation type="submission" date="2021-01" db="EMBL/GenBank/DDBJ databases">
        <authorList>
            <person name="Kaushik A."/>
        </authorList>
    </citation>
    <scope>NUCLEOTIDE SEQUENCE</scope>
    <source>
        <strain evidence="1">AG5</strain>
    </source>
</reference>
<accession>A0A8H3HT38</accession>
<sequence>MDMGVGCQLTLLPSAPFNLIRDPKYADEQIESIMDNLISSAPAVGGSDWNNLTTGGVEGSATLTFTRDQYNNRSSVRDHLADVRMRFPDRLIIQTETIATKILTCKTSDGLLQAYGVEAASGAYLLPAARQFAGKRSLDLKTYT</sequence>
<dbReference type="EMBL" id="CAJNJQ010005620">
    <property type="protein sequence ID" value="CAE7220181.1"/>
    <property type="molecule type" value="Genomic_DNA"/>
</dbReference>
<evidence type="ECO:0000313" key="2">
    <source>
        <dbReference type="Proteomes" id="UP000663827"/>
    </source>
</evidence>
<proteinExistence type="predicted"/>
<protein>
    <submittedName>
        <fullName evidence="1">Uncharacterized protein</fullName>
    </submittedName>
</protein>
<comment type="caution">
    <text evidence="1">The sequence shown here is derived from an EMBL/GenBank/DDBJ whole genome shotgun (WGS) entry which is preliminary data.</text>
</comment>